<dbReference type="Proteomes" id="UP000504604">
    <property type="component" value="Linkage group LG11"/>
</dbReference>
<dbReference type="Gramene" id="SIN_1005747.t">
    <property type="protein sequence ID" value="SIN_1005747.t.cds1"/>
    <property type="gene ID" value="SIN_1005747"/>
</dbReference>
<feature type="compositionally biased region" description="Basic and acidic residues" evidence="1">
    <location>
        <begin position="281"/>
        <end position="290"/>
    </location>
</feature>
<feature type="region of interest" description="Disordered" evidence="1">
    <location>
        <begin position="265"/>
        <end position="292"/>
    </location>
</feature>
<evidence type="ECO:0000256" key="1">
    <source>
        <dbReference type="SAM" id="MobiDB-lite"/>
    </source>
</evidence>
<gene>
    <name evidence="3" type="primary">LOC105173132</name>
</gene>
<dbReference type="AlphaFoldDB" id="A0A8M8VBP4"/>
<dbReference type="OrthoDB" id="1939627at2759"/>
<dbReference type="PRINTS" id="PR01217">
    <property type="entry name" value="PRICHEXTENSN"/>
</dbReference>
<name>A0A8M8VBP4_SESIN</name>
<sequence>MASQQPRPAWFRLSALARRPPASAPAPQPVPARPPPPPQPVARPPIRPPIPPTQTQEQVPPPPPPPASSPPPAAPPPSPPAPAAAPTRSPVTPPASAVTPPRSYPVATPPPQPSSPRPTAISPPTAASAPRSPAKTAAPPPATLSSSPTSTVQKETLATSTSAPALSSNVPASPKTKAVPNSPVPKPIAAATSSETVNGKAAAPVSSPKIVKPLERTSEQSPKTKPLSHHPSFSMLRPAQAKTDNKHEPIIEQKTVLVQQTIEKPMKMSRAHKIDGTASNGKREPIEHKQLPYSDESGVRLITLAGENKGAVMELSPANKKIYSLDKLHSLRMNKDAKSQGPNGNQSSNESGEGGKSSNKDKSNRAVKMKYPSRSFLNSNIQGLNNSILYNSSFRHNDPGINISVATKDDGGRSKG</sequence>
<feature type="compositionally biased region" description="Low complexity" evidence="1">
    <location>
        <begin position="117"/>
        <end position="168"/>
    </location>
</feature>
<reference evidence="3" key="1">
    <citation type="submission" date="2025-08" db="UniProtKB">
        <authorList>
            <consortium name="RefSeq"/>
        </authorList>
    </citation>
    <scope>IDENTIFICATION</scope>
</reference>
<dbReference type="PANTHER" id="PTHR33472">
    <property type="entry name" value="OS01G0106600 PROTEIN"/>
    <property type="match status" value="1"/>
</dbReference>
<protein>
    <submittedName>
        <fullName evidence="3">Pollen-specific leucine-rich repeat extensin-like protein 1</fullName>
    </submittedName>
</protein>
<feature type="compositionally biased region" description="Low complexity" evidence="1">
    <location>
        <begin position="84"/>
        <end position="106"/>
    </location>
</feature>
<dbReference type="RefSeq" id="XP_020553556.1">
    <property type="nucleotide sequence ID" value="XM_020697897.1"/>
</dbReference>
<feature type="region of interest" description="Disordered" evidence="1">
    <location>
        <begin position="331"/>
        <end position="416"/>
    </location>
</feature>
<feature type="compositionally biased region" description="Pro residues" evidence="1">
    <location>
        <begin position="22"/>
        <end position="52"/>
    </location>
</feature>
<evidence type="ECO:0000313" key="3">
    <source>
        <dbReference type="RefSeq" id="XP_020553556.1"/>
    </source>
</evidence>
<dbReference type="GeneID" id="105173132"/>
<feature type="compositionally biased region" description="Pro residues" evidence="1">
    <location>
        <begin position="59"/>
        <end position="83"/>
    </location>
</feature>
<feature type="region of interest" description="Disordered" evidence="1">
    <location>
        <begin position="1"/>
        <end position="252"/>
    </location>
</feature>
<dbReference type="PANTHER" id="PTHR33472:SF1">
    <property type="entry name" value="EXTENSIN-RELATED"/>
    <property type="match status" value="1"/>
</dbReference>
<keyword evidence="2" id="KW-1185">Reference proteome</keyword>
<proteinExistence type="predicted"/>
<organism evidence="2 3">
    <name type="scientific">Sesamum indicum</name>
    <name type="common">Oriental sesame</name>
    <name type="synonym">Sesamum orientale</name>
    <dbReference type="NCBI Taxonomy" id="4182"/>
    <lineage>
        <taxon>Eukaryota</taxon>
        <taxon>Viridiplantae</taxon>
        <taxon>Streptophyta</taxon>
        <taxon>Embryophyta</taxon>
        <taxon>Tracheophyta</taxon>
        <taxon>Spermatophyta</taxon>
        <taxon>Magnoliopsida</taxon>
        <taxon>eudicotyledons</taxon>
        <taxon>Gunneridae</taxon>
        <taxon>Pentapetalae</taxon>
        <taxon>asterids</taxon>
        <taxon>lamiids</taxon>
        <taxon>Lamiales</taxon>
        <taxon>Pedaliaceae</taxon>
        <taxon>Sesamum</taxon>
    </lineage>
</organism>
<accession>A0A8M8VBP4</accession>
<feature type="compositionally biased region" description="Pro residues" evidence="1">
    <location>
        <begin position="107"/>
        <end position="116"/>
    </location>
</feature>
<feature type="compositionally biased region" description="Basic and acidic residues" evidence="1">
    <location>
        <begin position="407"/>
        <end position="416"/>
    </location>
</feature>
<evidence type="ECO:0000313" key="2">
    <source>
        <dbReference type="Proteomes" id="UP000504604"/>
    </source>
</evidence>
<feature type="compositionally biased region" description="Low complexity" evidence="1">
    <location>
        <begin position="339"/>
        <end position="351"/>
    </location>
</feature>
<feature type="compositionally biased region" description="Polar residues" evidence="1">
    <location>
        <begin position="375"/>
        <end position="394"/>
    </location>
</feature>
<dbReference type="KEGG" id="sind:105173132"/>